<keyword evidence="3" id="KW-1185">Reference proteome</keyword>
<name>A0AAD8A1N9_DIPPU</name>
<evidence type="ECO:0000313" key="3">
    <source>
        <dbReference type="Proteomes" id="UP001233999"/>
    </source>
</evidence>
<feature type="non-terminal residue" evidence="2">
    <location>
        <position position="134"/>
    </location>
</feature>
<feature type="compositionally biased region" description="Basic residues" evidence="1">
    <location>
        <begin position="82"/>
        <end position="92"/>
    </location>
</feature>
<proteinExistence type="predicted"/>
<dbReference type="AlphaFoldDB" id="A0AAD8A1N9"/>
<comment type="caution">
    <text evidence="2">The sequence shown here is derived from an EMBL/GenBank/DDBJ whole genome shotgun (WGS) entry which is preliminary data.</text>
</comment>
<organism evidence="2 3">
    <name type="scientific">Diploptera punctata</name>
    <name type="common">Pacific beetle cockroach</name>
    <dbReference type="NCBI Taxonomy" id="6984"/>
    <lineage>
        <taxon>Eukaryota</taxon>
        <taxon>Metazoa</taxon>
        <taxon>Ecdysozoa</taxon>
        <taxon>Arthropoda</taxon>
        <taxon>Hexapoda</taxon>
        <taxon>Insecta</taxon>
        <taxon>Pterygota</taxon>
        <taxon>Neoptera</taxon>
        <taxon>Polyneoptera</taxon>
        <taxon>Dictyoptera</taxon>
        <taxon>Blattodea</taxon>
        <taxon>Blaberoidea</taxon>
        <taxon>Blaberidae</taxon>
        <taxon>Diplopterinae</taxon>
        <taxon>Diploptera</taxon>
    </lineage>
</organism>
<reference evidence="2" key="1">
    <citation type="journal article" date="2023" name="IScience">
        <title>Live-bearing cockroach genome reveals convergent evolutionary mechanisms linked to viviparity in insects and beyond.</title>
        <authorList>
            <person name="Fouks B."/>
            <person name="Harrison M.C."/>
            <person name="Mikhailova A.A."/>
            <person name="Marchal E."/>
            <person name="English S."/>
            <person name="Carruthers M."/>
            <person name="Jennings E.C."/>
            <person name="Chiamaka E.L."/>
            <person name="Frigard R.A."/>
            <person name="Pippel M."/>
            <person name="Attardo G.M."/>
            <person name="Benoit J.B."/>
            <person name="Bornberg-Bauer E."/>
            <person name="Tobe S.S."/>
        </authorList>
    </citation>
    <scope>NUCLEOTIDE SEQUENCE</scope>
    <source>
        <strain evidence="2">Stay&amp;Tobe</strain>
    </source>
</reference>
<gene>
    <name evidence="2" type="ORF">L9F63_016264</name>
</gene>
<dbReference type="EMBL" id="JASPKZ010004196">
    <property type="protein sequence ID" value="KAJ9590748.1"/>
    <property type="molecule type" value="Genomic_DNA"/>
</dbReference>
<accession>A0AAD8A1N9</accession>
<dbReference type="Proteomes" id="UP001233999">
    <property type="component" value="Unassembled WGS sequence"/>
</dbReference>
<evidence type="ECO:0000256" key="1">
    <source>
        <dbReference type="SAM" id="MobiDB-lite"/>
    </source>
</evidence>
<reference evidence="2" key="2">
    <citation type="submission" date="2023-05" db="EMBL/GenBank/DDBJ databases">
        <authorList>
            <person name="Fouks B."/>
        </authorList>
    </citation>
    <scope>NUCLEOTIDE SEQUENCE</scope>
    <source>
        <strain evidence="2">Stay&amp;Tobe</strain>
        <tissue evidence="2">Testes</tissue>
    </source>
</reference>
<evidence type="ECO:0000313" key="2">
    <source>
        <dbReference type="EMBL" id="KAJ9590748.1"/>
    </source>
</evidence>
<feature type="region of interest" description="Disordered" evidence="1">
    <location>
        <begin position="82"/>
        <end position="102"/>
    </location>
</feature>
<protein>
    <submittedName>
        <fullName evidence="2">Uncharacterized protein</fullName>
    </submittedName>
</protein>
<sequence>GKYDGKTEDTEEVVDVFLQELERYYSVPTSKVLPPLATTRRVFAYGRPALFRTGLSEYKDRICREAYNIFKKDKDAGIVRLGRMKRQSKNTRHSTDPVPLVPTTAFFEQPSADLTKSNGKGDGCACGMDFCPCK</sequence>